<keyword evidence="6 15" id="KW-0863">Zinc-finger</keyword>
<evidence type="ECO:0000256" key="2">
    <source>
        <dbReference type="ARBA" id="ARBA00009409"/>
    </source>
</evidence>
<proteinExistence type="inferred from homology"/>
<evidence type="ECO:0000256" key="1">
    <source>
        <dbReference type="ARBA" id="ARBA00001668"/>
    </source>
</evidence>
<dbReference type="HAMAP" id="MF_00103">
    <property type="entry name" value="Fapy_DNA_glycosyl"/>
    <property type="match status" value="1"/>
</dbReference>
<evidence type="ECO:0000256" key="14">
    <source>
        <dbReference type="ARBA" id="ARBA00044632"/>
    </source>
</evidence>
<evidence type="ECO:0000256" key="11">
    <source>
        <dbReference type="ARBA" id="ARBA00023239"/>
    </source>
</evidence>
<evidence type="ECO:0000256" key="9">
    <source>
        <dbReference type="ARBA" id="ARBA00023125"/>
    </source>
</evidence>
<evidence type="ECO:0000259" key="16">
    <source>
        <dbReference type="PROSITE" id="PS51066"/>
    </source>
</evidence>
<dbReference type="Pfam" id="PF06827">
    <property type="entry name" value="zf-FPG_IleRS"/>
    <property type="match status" value="1"/>
</dbReference>
<comment type="catalytic activity">
    <reaction evidence="14 15">
        <text>2'-deoxyribonucleotide-(2'-deoxyribose 5'-phosphate)-2'-deoxyribonucleotide-DNA = a 3'-end 2'-deoxyribonucleotide-(2,3-dehydro-2,3-deoxyribose 5'-phosphate)-DNA + a 5'-end 5'-phospho-2'-deoxyribonucleoside-DNA + H(+)</text>
        <dbReference type="Rhea" id="RHEA:66592"/>
        <dbReference type="Rhea" id="RHEA-COMP:13180"/>
        <dbReference type="Rhea" id="RHEA-COMP:16897"/>
        <dbReference type="Rhea" id="RHEA-COMP:17067"/>
        <dbReference type="ChEBI" id="CHEBI:15378"/>
        <dbReference type="ChEBI" id="CHEBI:136412"/>
        <dbReference type="ChEBI" id="CHEBI:157695"/>
        <dbReference type="ChEBI" id="CHEBI:167181"/>
        <dbReference type="EC" id="4.2.99.18"/>
    </reaction>
</comment>
<evidence type="ECO:0000256" key="6">
    <source>
        <dbReference type="ARBA" id="ARBA00022771"/>
    </source>
</evidence>
<dbReference type="InterPro" id="IPR020629">
    <property type="entry name" value="FPG_Glyclase"/>
</dbReference>
<dbReference type="Gene3D" id="1.10.8.50">
    <property type="match status" value="1"/>
</dbReference>
<feature type="active site" description="Schiff-base intermediate with DNA" evidence="15">
    <location>
        <position position="2"/>
    </location>
</feature>
<dbReference type="InterPro" id="IPR015886">
    <property type="entry name" value="H2TH_FPG"/>
</dbReference>
<keyword evidence="10 15" id="KW-0234">DNA repair</keyword>
<feature type="binding site" evidence="15">
    <location>
        <position position="151"/>
    </location>
    <ligand>
        <name>DNA</name>
        <dbReference type="ChEBI" id="CHEBI:16991"/>
    </ligand>
</feature>
<dbReference type="NCBIfam" id="TIGR00577">
    <property type="entry name" value="fpg"/>
    <property type="match status" value="1"/>
</dbReference>
<evidence type="ECO:0000256" key="3">
    <source>
        <dbReference type="ARBA" id="ARBA00011245"/>
    </source>
</evidence>
<evidence type="ECO:0000256" key="13">
    <source>
        <dbReference type="ARBA" id="ARBA00023295"/>
    </source>
</evidence>
<dbReference type="NCBIfam" id="NF002211">
    <property type="entry name" value="PRK01103.1"/>
    <property type="match status" value="1"/>
</dbReference>
<dbReference type="GO" id="GO:0140078">
    <property type="term" value="F:class I DNA-(apurinic or apyrimidinic site) endonuclease activity"/>
    <property type="evidence" value="ECO:0007669"/>
    <property type="project" value="UniProtKB-EC"/>
</dbReference>
<accession>A0A316FK96</accession>
<keyword evidence="13 15" id="KW-0326">Glycosidase</keyword>
<evidence type="ECO:0000256" key="10">
    <source>
        <dbReference type="ARBA" id="ARBA00023204"/>
    </source>
</evidence>
<keyword evidence="12 15" id="KW-0511">Multifunctional enzyme</keyword>
<dbReference type="PROSITE" id="PS51068">
    <property type="entry name" value="FPG_CAT"/>
    <property type="match status" value="1"/>
</dbReference>
<keyword evidence="19" id="KW-1185">Reference proteome</keyword>
<keyword evidence="8 15" id="KW-0862">Zinc</keyword>
<dbReference type="InterPro" id="IPR012319">
    <property type="entry name" value="FPG_cat"/>
</dbReference>
<keyword evidence="9 15" id="KW-0238">DNA-binding</keyword>
<dbReference type="EC" id="4.2.99.18" evidence="15"/>
<dbReference type="EC" id="3.2.2.23" evidence="15"/>
<sequence length="270" mass="30518">MPELPEVETTRRGIEPHLIQQTVTAFHVRDSRLRWPVSDTLVQKVVSYTINSVERRAKYLLINFDHGQLMLHLGMSGRIRIIDQHEPAQKHDHIDMVLSSGKALRFTDPRRFGSCFWHDEPVAQKLLANLGPEPLSADFTGHYLYQQCKSRKAAIKQVIMDNKVVVGVGNIYAAESLFLAGIHPTRAANRISQPRINHLSETIQQVLSAAIKQGGTTLKDFTQSDGKPGYFAQKLMVYGREGELCRNCKSVIKGIRQEQRATAYCPRCQT</sequence>
<keyword evidence="11 15" id="KW-0456">Lyase</keyword>
<dbReference type="SUPFAM" id="SSF81624">
    <property type="entry name" value="N-terminal domain of MutM-like DNA repair proteins"/>
    <property type="match status" value="1"/>
</dbReference>
<evidence type="ECO:0000256" key="8">
    <source>
        <dbReference type="ARBA" id="ARBA00022833"/>
    </source>
</evidence>
<feature type="domain" description="Formamidopyrimidine-DNA glycosylase catalytic" evidence="17">
    <location>
        <begin position="2"/>
        <end position="113"/>
    </location>
</feature>
<dbReference type="Gene3D" id="3.20.190.10">
    <property type="entry name" value="MutM-like, N-terminal"/>
    <property type="match status" value="1"/>
</dbReference>
<comment type="similarity">
    <text evidence="2 15">Belongs to the FPG family.</text>
</comment>
<dbReference type="InterPro" id="IPR000214">
    <property type="entry name" value="Znf_DNA_glyclase/AP_lyase"/>
</dbReference>
<keyword evidence="5 15" id="KW-0227">DNA damage</keyword>
<dbReference type="AlphaFoldDB" id="A0A316FK96"/>
<dbReference type="OrthoDB" id="9800855at2"/>
<dbReference type="GO" id="GO:0003684">
    <property type="term" value="F:damaged DNA binding"/>
    <property type="evidence" value="ECO:0007669"/>
    <property type="project" value="InterPro"/>
</dbReference>
<dbReference type="PANTHER" id="PTHR22993">
    <property type="entry name" value="FORMAMIDOPYRIMIDINE-DNA GLYCOSYLASE"/>
    <property type="match status" value="1"/>
</dbReference>
<evidence type="ECO:0000313" key="19">
    <source>
        <dbReference type="Proteomes" id="UP000245790"/>
    </source>
</evidence>
<dbReference type="SUPFAM" id="SSF46946">
    <property type="entry name" value="S13-like H2TH domain"/>
    <property type="match status" value="1"/>
</dbReference>
<dbReference type="PANTHER" id="PTHR22993:SF9">
    <property type="entry name" value="FORMAMIDOPYRIMIDINE-DNA GLYCOSYLASE"/>
    <property type="match status" value="1"/>
</dbReference>
<feature type="active site" description="Proton donor; for beta-elimination activity" evidence="15">
    <location>
        <position position="58"/>
    </location>
</feature>
<dbReference type="SMART" id="SM00898">
    <property type="entry name" value="Fapy_DNA_glyco"/>
    <property type="match status" value="1"/>
</dbReference>
<feature type="binding site" evidence="15">
    <location>
        <position position="91"/>
    </location>
    <ligand>
        <name>DNA</name>
        <dbReference type="ChEBI" id="CHEBI:16991"/>
    </ligand>
</feature>
<dbReference type="FunFam" id="3.20.190.10:FF:000001">
    <property type="entry name" value="Formamidopyrimidine-DNA glycosylase"/>
    <property type="match status" value="1"/>
</dbReference>
<evidence type="ECO:0000256" key="12">
    <source>
        <dbReference type="ARBA" id="ARBA00023268"/>
    </source>
</evidence>
<dbReference type="Pfam" id="PF06831">
    <property type="entry name" value="H2TH"/>
    <property type="match status" value="1"/>
</dbReference>
<dbReference type="Proteomes" id="UP000245790">
    <property type="component" value="Unassembled WGS sequence"/>
</dbReference>
<keyword evidence="4 15" id="KW-0479">Metal-binding</keyword>
<evidence type="ECO:0000259" key="17">
    <source>
        <dbReference type="PROSITE" id="PS51068"/>
    </source>
</evidence>
<dbReference type="InterPro" id="IPR015887">
    <property type="entry name" value="DNA_glyclase_Znf_dom_DNA_BS"/>
</dbReference>
<name>A0A316FK96_9GAMM</name>
<comment type="subunit">
    <text evidence="3 15">Monomer.</text>
</comment>
<dbReference type="RefSeq" id="WP_109764214.1">
    <property type="nucleotide sequence ID" value="NZ_QGGU01000009.1"/>
</dbReference>
<reference evidence="18 19" key="1">
    <citation type="submission" date="2018-05" db="EMBL/GenBank/DDBJ databases">
        <title>Genomic Encyclopedia of Type Strains, Phase IV (KMG-IV): sequencing the most valuable type-strain genomes for metagenomic binning, comparative biology and taxonomic classification.</title>
        <authorList>
            <person name="Goeker M."/>
        </authorList>
    </citation>
    <scope>NUCLEOTIDE SEQUENCE [LARGE SCALE GENOMIC DNA]</scope>
    <source>
        <strain evidence="18 19">DSM 25350</strain>
    </source>
</reference>
<dbReference type="EMBL" id="QGGU01000009">
    <property type="protein sequence ID" value="PWK48542.1"/>
    <property type="molecule type" value="Genomic_DNA"/>
</dbReference>
<dbReference type="PROSITE" id="PS01242">
    <property type="entry name" value="ZF_FPG_1"/>
    <property type="match status" value="1"/>
</dbReference>
<comment type="caution">
    <text evidence="18">The sequence shown here is derived from an EMBL/GenBank/DDBJ whole genome shotgun (WGS) entry which is preliminary data.</text>
</comment>
<gene>
    <name evidence="15" type="primary">mutM</name>
    <name evidence="15" type="synonym">fpg</name>
    <name evidence="18" type="ORF">C8D97_10993</name>
</gene>
<evidence type="ECO:0000256" key="7">
    <source>
        <dbReference type="ARBA" id="ARBA00022801"/>
    </source>
</evidence>
<dbReference type="InterPro" id="IPR010663">
    <property type="entry name" value="Znf_FPG/IleRS"/>
</dbReference>
<comment type="catalytic activity">
    <reaction evidence="1 15">
        <text>Hydrolysis of DNA containing ring-opened 7-methylguanine residues, releasing 2,6-diamino-4-hydroxy-5-(N-methyl)formamidopyrimidine.</text>
        <dbReference type="EC" id="3.2.2.23"/>
    </reaction>
</comment>
<comment type="cofactor">
    <cofactor evidence="15">
        <name>Zn(2+)</name>
        <dbReference type="ChEBI" id="CHEBI:29105"/>
    </cofactor>
    <text evidence="15">Binds 1 zinc ion per subunit.</text>
</comment>
<evidence type="ECO:0000256" key="15">
    <source>
        <dbReference type="HAMAP-Rule" id="MF_00103"/>
    </source>
</evidence>
<organism evidence="18 19">
    <name type="scientific">Pleionea mediterranea</name>
    <dbReference type="NCBI Taxonomy" id="523701"/>
    <lineage>
        <taxon>Bacteria</taxon>
        <taxon>Pseudomonadati</taxon>
        <taxon>Pseudomonadota</taxon>
        <taxon>Gammaproteobacteria</taxon>
        <taxon>Oceanospirillales</taxon>
        <taxon>Pleioneaceae</taxon>
        <taxon>Pleionea</taxon>
    </lineage>
</organism>
<dbReference type="Pfam" id="PF01149">
    <property type="entry name" value="Fapy_DNA_glyco"/>
    <property type="match status" value="1"/>
</dbReference>
<keyword evidence="7 15" id="KW-0378">Hydrolase</keyword>
<feature type="active site" description="Proton donor" evidence="15">
    <location>
        <position position="3"/>
    </location>
</feature>
<protein>
    <recommendedName>
        <fullName evidence="15">Formamidopyrimidine-DNA glycosylase</fullName>
        <shortName evidence="15">Fapy-DNA glycosylase</shortName>
        <ecNumber evidence="15">3.2.2.23</ecNumber>
    </recommendedName>
    <alternativeName>
        <fullName evidence="15">DNA-(apurinic or apyrimidinic site) lyase MutM</fullName>
        <shortName evidence="15">AP lyase MutM</shortName>
        <ecNumber evidence="15">4.2.99.18</ecNumber>
    </alternativeName>
</protein>
<evidence type="ECO:0000256" key="4">
    <source>
        <dbReference type="ARBA" id="ARBA00022723"/>
    </source>
</evidence>
<comment type="function">
    <text evidence="15">Involved in base excision repair of DNA damaged by oxidation or by mutagenic agents. Acts as DNA glycosylase that recognizes and removes damaged bases. Has a preference for oxidized purines, such as 7,8-dihydro-8-oxoguanine (8-oxoG). Has AP (apurinic/apyrimidinic) lyase activity and introduces nicks in the DNA strand. Cleaves the DNA backbone by beta-delta elimination to generate a single-strand break at the site of the removed base with both 3'- and 5'-phosphates.</text>
</comment>
<feature type="domain" description="FPG-type" evidence="16">
    <location>
        <begin position="236"/>
        <end position="270"/>
    </location>
</feature>
<dbReference type="PROSITE" id="PS51066">
    <property type="entry name" value="ZF_FPG_2"/>
    <property type="match status" value="1"/>
</dbReference>
<dbReference type="SUPFAM" id="SSF57716">
    <property type="entry name" value="Glucocorticoid receptor-like (DNA-binding domain)"/>
    <property type="match status" value="1"/>
</dbReference>
<dbReference type="GO" id="GO:0006284">
    <property type="term" value="P:base-excision repair"/>
    <property type="evidence" value="ECO:0007669"/>
    <property type="project" value="InterPro"/>
</dbReference>
<evidence type="ECO:0000256" key="5">
    <source>
        <dbReference type="ARBA" id="ARBA00022763"/>
    </source>
</evidence>
<feature type="binding site" evidence="15">
    <location>
        <position position="110"/>
    </location>
    <ligand>
        <name>DNA</name>
        <dbReference type="ChEBI" id="CHEBI:16991"/>
    </ligand>
</feature>
<evidence type="ECO:0000313" key="18">
    <source>
        <dbReference type="EMBL" id="PWK48542.1"/>
    </source>
</evidence>
<dbReference type="CDD" id="cd08966">
    <property type="entry name" value="EcFpg-like_N"/>
    <property type="match status" value="1"/>
</dbReference>
<dbReference type="InterPro" id="IPR010979">
    <property type="entry name" value="Ribosomal_uS13-like_H2TH"/>
</dbReference>
<dbReference type="GO" id="GO:0034039">
    <property type="term" value="F:8-oxo-7,8-dihydroguanine DNA N-glycosylase activity"/>
    <property type="evidence" value="ECO:0007669"/>
    <property type="project" value="TreeGrafter"/>
</dbReference>
<dbReference type="SMART" id="SM01232">
    <property type="entry name" value="H2TH"/>
    <property type="match status" value="1"/>
</dbReference>
<dbReference type="GO" id="GO:0008270">
    <property type="term" value="F:zinc ion binding"/>
    <property type="evidence" value="ECO:0007669"/>
    <property type="project" value="UniProtKB-UniRule"/>
</dbReference>
<dbReference type="FunFam" id="1.10.8.50:FF:000003">
    <property type="entry name" value="Formamidopyrimidine-DNA glycosylase"/>
    <property type="match status" value="1"/>
</dbReference>
<feature type="active site" description="Proton donor; for delta-elimination activity" evidence="15">
    <location>
        <position position="260"/>
    </location>
</feature>
<dbReference type="InterPro" id="IPR035937">
    <property type="entry name" value="FPG_N"/>
</dbReference>